<organism evidence="3 4">
    <name type="scientific">Limulus polyphemus</name>
    <name type="common">Atlantic horseshoe crab</name>
    <dbReference type="NCBI Taxonomy" id="6850"/>
    <lineage>
        <taxon>Eukaryota</taxon>
        <taxon>Metazoa</taxon>
        <taxon>Ecdysozoa</taxon>
        <taxon>Arthropoda</taxon>
        <taxon>Chelicerata</taxon>
        <taxon>Merostomata</taxon>
        <taxon>Xiphosura</taxon>
        <taxon>Limulidae</taxon>
        <taxon>Limulus</taxon>
    </lineage>
</organism>
<keyword evidence="3" id="KW-1185">Reference proteome</keyword>
<gene>
    <name evidence="4" type="primary">LOC111089526</name>
</gene>
<proteinExistence type="predicted"/>
<dbReference type="RefSeq" id="XP_022257911.1">
    <property type="nucleotide sequence ID" value="XM_022402203.1"/>
</dbReference>
<protein>
    <submittedName>
        <fullName evidence="4">Uncharacterized protein LOC111089526</fullName>
    </submittedName>
</protein>
<sequence length="234" mass="26493">MVRLLCQCLQCRKLTFKDIFCHLRKLNDAKKDVELIEPELDDAQCSLREFHKKITDLQASHQLELWKTIKTLAHQLRCVKFDVKESIEPNNNTSFQSDYSPVTSESNSLATKSIPSVDQSLLPSYEEDMDKADHLTKGSETSISQACASQMSEKSVPVSSLASHSLGTILAVNSEQSKILKNENQACYNKLNSMLSAFEQQHQQLLTSVTDFDFNYLKKDNQHAVKDETQSCLD</sequence>
<accession>A0ABM1TPV5</accession>
<evidence type="ECO:0000313" key="4">
    <source>
        <dbReference type="RefSeq" id="XP_022257911.1"/>
    </source>
</evidence>
<dbReference type="Gene3D" id="1.20.1270.250">
    <property type="match status" value="1"/>
</dbReference>
<feature type="domain" description="IKBKB scaffold dimerization" evidence="2">
    <location>
        <begin position="1"/>
        <end position="70"/>
    </location>
</feature>
<feature type="region of interest" description="Disordered" evidence="1">
    <location>
        <begin position="92"/>
        <end position="112"/>
    </location>
</feature>
<dbReference type="InterPro" id="IPR041185">
    <property type="entry name" value="IKBKB_SDD"/>
</dbReference>
<evidence type="ECO:0000259" key="2">
    <source>
        <dbReference type="Pfam" id="PF18397"/>
    </source>
</evidence>
<name>A0ABM1TPV5_LIMPO</name>
<reference evidence="4" key="1">
    <citation type="submission" date="2025-08" db="UniProtKB">
        <authorList>
            <consortium name="RefSeq"/>
        </authorList>
    </citation>
    <scope>IDENTIFICATION</scope>
    <source>
        <tissue evidence="4">Muscle</tissue>
    </source>
</reference>
<dbReference type="Proteomes" id="UP000694941">
    <property type="component" value="Unplaced"/>
</dbReference>
<dbReference type="InterPro" id="IPR046375">
    <property type="entry name" value="IKBKB_SDD_sf"/>
</dbReference>
<evidence type="ECO:0000313" key="3">
    <source>
        <dbReference type="Proteomes" id="UP000694941"/>
    </source>
</evidence>
<dbReference type="Pfam" id="PF18397">
    <property type="entry name" value="IKBKB_SDD"/>
    <property type="match status" value="1"/>
</dbReference>
<dbReference type="GeneID" id="111089526"/>
<evidence type="ECO:0000256" key="1">
    <source>
        <dbReference type="SAM" id="MobiDB-lite"/>
    </source>
</evidence>